<name>A0A4R2H0B2_9ACTN</name>
<dbReference type="Pfam" id="PF13628">
    <property type="entry name" value="DUF4142"/>
    <property type="match status" value="1"/>
</dbReference>
<dbReference type="InterPro" id="IPR023365">
    <property type="entry name" value="Sortase_dom-sf"/>
</dbReference>
<feature type="signal peptide" evidence="2">
    <location>
        <begin position="1"/>
        <end position="40"/>
    </location>
</feature>
<dbReference type="Gene3D" id="1.20.1260.10">
    <property type="match status" value="1"/>
</dbReference>
<gene>
    <name evidence="4" type="ORF">EV652_117155</name>
</gene>
<dbReference type="CDD" id="cd05829">
    <property type="entry name" value="Sortase_F"/>
    <property type="match status" value="1"/>
</dbReference>
<keyword evidence="2" id="KW-0732">Signal</keyword>
<evidence type="ECO:0000259" key="3">
    <source>
        <dbReference type="Pfam" id="PF13628"/>
    </source>
</evidence>
<dbReference type="InterPro" id="IPR012347">
    <property type="entry name" value="Ferritin-like"/>
</dbReference>
<keyword evidence="1" id="KW-0378">Hydrolase</keyword>
<accession>A0A4R2H0B2</accession>
<reference evidence="4 5" key="1">
    <citation type="journal article" date="2015" name="Stand. Genomic Sci.">
        <title>Genomic Encyclopedia of Bacterial and Archaeal Type Strains, Phase III: the genomes of soil and plant-associated and newly described type strains.</title>
        <authorList>
            <person name="Whitman W.B."/>
            <person name="Woyke T."/>
            <person name="Klenk H.P."/>
            <person name="Zhou Y."/>
            <person name="Lilburn T.G."/>
            <person name="Beck B.J."/>
            <person name="De Vos P."/>
            <person name="Vandamme P."/>
            <person name="Eisen J.A."/>
            <person name="Garrity G."/>
            <person name="Hugenholtz P."/>
            <person name="Kyrpides N.C."/>
        </authorList>
    </citation>
    <scope>NUCLEOTIDE SEQUENCE [LARGE SCALE GENOMIC DNA]</scope>
    <source>
        <strain evidence="4 5">VKM Ac-2572</strain>
    </source>
</reference>
<dbReference type="InterPro" id="IPR005754">
    <property type="entry name" value="Sortase"/>
</dbReference>
<proteinExistence type="predicted"/>
<dbReference type="SUPFAM" id="SSF63817">
    <property type="entry name" value="Sortase"/>
    <property type="match status" value="1"/>
</dbReference>
<evidence type="ECO:0000256" key="2">
    <source>
        <dbReference type="SAM" id="SignalP"/>
    </source>
</evidence>
<dbReference type="EMBL" id="SLWN01000017">
    <property type="protein sequence ID" value="TCO17702.1"/>
    <property type="molecule type" value="Genomic_DNA"/>
</dbReference>
<feature type="domain" description="DUF4142" evidence="3">
    <location>
        <begin position="45"/>
        <end position="179"/>
    </location>
</feature>
<dbReference type="AlphaFoldDB" id="A0A4R2H0B2"/>
<feature type="chain" id="PRO_5021010725" evidence="2">
    <location>
        <begin position="41"/>
        <end position="417"/>
    </location>
</feature>
<keyword evidence="5" id="KW-1185">Reference proteome</keyword>
<organism evidence="4 5">
    <name type="scientific">Kribbella steppae</name>
    <dbReference type="NCBI Taxonomy" id="2512223"/>
    <lineage>
        <taxon>Bacteria</taxon>
        <taxon>Bacillati</taxon>
        <taxon>Actinomycetota</taxon>
        <taxon>Actinomycetes</taxon>
        <taxon>Propionibacteriales</taxon>
        <taxon>Kribbellaceae</taxon>
        <taxon>Kribbella</taxon>
    </lineage>
</organism>
<dbReference type="InterPro" id="IPR025419">
    <property type="entry name" value="DUF4142"/>
</dbReference>
<sequence length="417" mass="43578">MPRRQDKGSAPPRRVATTRLSAFLLLVMAGVLGAAQPGYATTTQQDVAYLNAAHQSNLTIIQAAQAAKTKGRSSCVRQVGALMERDHRRLAAQELEAASQLGVGLVTIPSQAQRQQLDALAAKAGTSGYDAAWLALQRQEHQQLLTLIEGELAKGTEPAVKSVAKGAQPVVQMHLDMVKGTCRVGTGSITVPTGDGGQVADAQRIRSRTGLVLFGLGVILLAGKHIRARRRLLGLGALGMGIALVFGGSPGDTGEVPQAGRSVAEREAAIPPVRLALPGVVEAPVLPVATGSDRRLQMPKSPAEVGWWAAGAAPGSAGGTVLLAGHVDSARSARGVFAALSQVQVGAKVAVTAGDGDVHWYRIVARRTYRQEALPADLFHGAVKPRLALVTCIGSYNHSAHRYSHNLVLYGVPVART</sequence>
<dbReference type="Proteomes" id="UP000294508">
    <property type="component" value="Unassembled WGS sequence"/>
</dbReference>
<dbReference type="Gene3D" id="2.40.260.10">
    <property type="entry name" value="Sortase"/>
    <property type="match status" value="1"/>
</dbReference>
<dbReference type="GO" id="GO:0016787">
    <property type="term" value="F:hydrolase activity"/>
    <property type="evidence" value="ECO:0007669"/>
    <property type="project" value="UniProtKB-KW"/>
</dbReference>
<dbReference type="Pfam" id="PF04203">
    <property type="entry name" value="Sortase"/>
    <property type="match status" value="1"/>
</dbReference>
<evidence type="ECO:0000256" key="1">
    <source>
        <dbReference type="ARBA" id="ARBA00022801"/>
    </source>
</evidence>
<protein>
    <submittedName>
        <fullName evidence="4">Putative outer membrane protein</fullName>
    </submittedName>
</protein>
<dbReference type="InterPro" id="IPR042001">
    <property type="entry name" value="Sortase_F"/>
</dbReference>
<evidence type="ECO:0000313" key="4">
    <source>
        <dbReference type="EMBL" id="TCO17702.1"/>
    </source>
</evidence>
<evidence type="ECO:0000313" key="5">
    <source>
        <dbReference type="Proteomes" id="UP000294508"/>
    </source>
</evidence>
<comment type="caution">
    <text evidence="4">The sequence shown here is derived from an EMBL/GenBank/DDBJ whole genome shotgun (WGS) entry which is preliminary data.</text>
</comment>